<evidence type="ECO:0000313" key="1">
    <source>
        <dbReference type="EMBL" id="QJA96728.1"/>
    </source>
</evidence>
<organism evidence="1">
    <name type="scientific">viral metagenome</name>
    <dbReference type="NCBI Taxonomy" id="1070528"/>
    <lineage>
        <taxon>unclassified sequences</taxon>
        <taxon>metagenomes</taxon>
        <taxon>organismal metagenomes</taxon>
    </lineage>
</organism>
<accession>A0A6M3LVW1</accession>
<reference evidence="1" key="1">
    <citation type="submission" date="2020-03" db="EMBL/GenBank/DDBJ databases">
        <title>The deep terrestrial virosphere.</title>
        <authorList>
            <person name="Holmfeldt K."/>
            <person name="Nilsson E."/>
            <person name="Simone D."/>
            <person name="Lopez-Fernandez M."/>
            <person name="Wu X."/>
            <person name="de Brujin I."/>
            <person name="Lundin D."/>
            <person name="Andersson A."/>
            <person name="Bertilsson S."/>
            <person name="Dopson M."/>
        </authorList>
    </citation>
    <scope>NUCLEOTIDE SEQUENCE</scope>
    <source>
        <strain evidence="1">MM415B07537</strain>
    </source>
</reference>
<protein>
    <submittedName>
        <fullName evidence="1">Uncharacterized protein</fullName>
    </submittedName>
</protein>
<sequence>MVTDTNICRCDYCGVEGVYGVDIVDTDWHDPVHDHDIIRIMCKDIEACLSGGKKSKVKGILFK</sequence>
<dbReference type="AlphaFoldDB" id="A0A6M3LVW1"/>
<gene>
    <name evidence="1" type="ORF">MM415B07537_0003</name>
</gene>
<dbReference type="EMBL" id="MT143428">
    <property type="protein sequence ID" value="QJA96728.1"/>
    <property type="molecule type" value="Genomic_DNA"/>
</dbReference>
<proteinExistence type="predicted"/>
<name>A0A6M3LVW1_9ZZZZ</name>